<gene>
    <name evidence="6" type="ORF">J4H92_13290</name>
</gene>
<evidence type="ECO:0000313" key="7">
    <source>
        <dbReference type="Proteomes" id="UP000664382"/>
    </source>
</evidence>
<organism evidence="6 7">
    <name type="scientific">Leucobacter weissii</name>
    <dbReference type="NCBI Taxonomy" id="1983706"/>
    <lineage>
        <taxon>Bacteria</taxon>
        <taxon>Bacillati</taxon>
        <taxon>Actinomycetota</taxon>
        <taxon>Actinomycetes</taxon>
        <taxon>Micrococcales</taxon>
        <taxon>Microbacteriaceae</taxon>
        <taxon>Leucobacter</taxon>
    </lineage>
</organism>
<dbReference type="GO" id="GO:0003700">
    <property type="term" value="F:DNA-binding transcription factor activity"/>
    <property type="evidence" value="ECO:0007669"/>
    <property type="project" value="TreeGrafter"/>
</dbReference>
<comment type="caution">
    <text evidence="6">The sequence shown here is derived from an EMBL/GenBank/DDBJ whole genome shotgun (WGS) entry which is preliminary data.</text>
</comment>
<name>A0A939S701_9MICO</name>
<dbReference type="Gene3D" id="1.10.357.10">
    <property type="entry name" value="Tetracycline Repressor, domain 2"/>
    <property type="match status" value="1"/>
</dbReference>
<proteinExistence type="predicted"/>
<protein>
    <submittedName>
        <fullName evidence="6">TetR family transcriptional regulator</fullName>
    </submittedName>
</protein>
<dbReference type="PRINTS" id="PR00455">
    <property type="entry name" value="HTHTETR"/>
</dbReference>
<dbReference type="InterPro" id="IPR009057">
    <property type="entry name" value="Homeodomain-like_sf"/>
</dbReference>
<reference evidence="6" key="1">
    <citation type="submission" date="2021-03" db="EMBL/GenBank/DDBJ databases">
        <title>Leucobacter chromiisoli sp. nov., isolated from chromium-containing soil of chemical plant.</title>
        <authorList>
            <person name="Xu Z."/>
        </authorList>
    </citation>
    <scope>NUCLEOTIDE SEQUENCE</scope>
    <source>
        <strain evidence="6">S27</strain>
    </source>
</reference>
<keyword evidence="3" id="KW-0804">Transcription</keyword>
<dbReference type="PROSITE" id="PS50977">
    <property type="entry name" value="HTH_TETR_2"/>
    <property type="match status" value="1"/>
</dbReference>
<evidence type="ECO:0000313" key="6">
    <source>
        <dbReference type="EMBL" id="MBO1902919.1"/>
    </source>
</evidence>
<dbReference type="RefSeq" id="WP_208098672.1">
    <property type="nucleotide sequence ID" value="NZ_JAGDYM010000015.1"/>
</dbReference>
<dbReference type="InterPro" id="IPR050109">
    <property type="entry name" value="HTH-type_TetR-like_transc_reg"/>
</dbReference>
<dbReference type="GO" id="GO:0000976">
    <property type="term" value="F:transcription cis-regulatory region binding"/>
    <property type="evidence" value="ECO:0007669"/>
    <property type="project" value="TreeGrafter"/>
</dbReference>
<dbReference type="SUPFAM" id="SSF46689">
    <property type="entry name" value="Homeodomain-like"/>
    <property type="match status" value="1"/>
</dbReference>
<evidence type="ECO:0000256" key="1">
    <source>
        <dbReference type="ARBA" id="ARBA00023015"/>
    </source>
</evidence>
<evidence type="ECO:0000256" key="4">
    <source>
        <dbReference type="PROSITE-ProRule" id="PRU00335"/>
    </source>
</evidence>
<dbReference type="PANTHER" id="PTHR30055:SF234">
    <property type="entry name" value="HTH-TYPE TRANSCRIPTIONAL REGULATOR BETI"/>
    <property type="match status" value="1"/>
</dbReference>
<dbReference type="AlphaFoldDB" id="A0A939S701"/>
<accession>A0A939S701</accession>
<dbReference type="InterPro" id="IPR001647">
    <property type="entry name" value="HTH_TetR"/>
</dbReference>
<keyword evidence="1" id="KW-0805">Transcription regulation</keyword>
<keyword evidence="7" id="KW-1185">Reference proteome</keyword>
<keyword evidence="2 4" id="KW-0238">DNA-binding</keyword>
<sequence>MSPSPGRPRRASQELLQEAAFELFQLRGYRRTSVEQIARTAGFSRATFFNFFSSKAELFWVETDALIDALSGFLAAELDREEPLGLRDALLEHAGGMRSAEIPWALQHYRLIEAADDLIASGASRVLGVNRLFADYLRRRDAGEGGEGGRAAIGGEARAAELTALLIVALRSWIDAGVERGRLRDHLERAFRTEAGL</sequence>
<evidence type="ECO:0000256" key="2">
    <source>
        <dbReference type="ARBA" id="ARBA00023125"/>
    </source>
</evidence>
<feature type="DNA-binding region" description="H-T-H motif" evidence="4">
    <location>
        <begin position="33"/>
        <end position="52"/>
    </location>
</feature>
<feature type="domain" description="HTH tetR-type" evidence="5">
    <location>
        <begin position="10"/>
        <end position="70"/>
    </location>
</feature>
<dbReference type="EMBL" id="JAGDYM010000015">
    <property type="protein sequence ID" value="MBO1902919.1"/>
    <property type="molecule type" value="Genomic_DNA"/>
</dbReference>
<dbReference type="Proteomes" id="UP000664382">
    <property type="component" value="Unassembled WGS sequence"/>
</dbReference>
<evidence type="ECO:0000259" key="5">
    <source>
        <dbReference type="PROSITE" id="PS50977"/>
    </source>
</evidence>
<evidence type="ECO:0000256" key="3">
    <source>
        <dbReference type="ARBA" id="ARBA00023163"/>
    </source>
</evidence>
<dbReference type="Pfam" id="PF00440">
    <property type="entry name" value="TetR_N"/>
    <property type="match status" value="1"/>
</dbReference>
<dbReference type="PANTHER" id="PTHR30055">
    <property type="entry name" value="HTH-TYPE TRANSCRIPTIONAL REGULATOR RUTR"/>
    <property type="match status" value="1"/>
</dbReference>